<feature type="repeat" description="ANK" evidence="3">
    <location>
        <begin position="1248"/>
        <end position="1280"/>
    </location>
</feature>
<name>D6X0J4_TRICA</name>
<evidence type="ECO:0000313" key="5">
    <source>
        <dbReference type="Proteomes" id="UP000007266"/>
    </source>
</evidence>
<dbReference type="PROSITE" id="PS50088">
    <property type="entry name" value="ANK_REPEAT"/>
    <property type="match status" value="16"/>
</dbReference>
<feature type="repeat" description="ANK" evidence="3">
    <location>
        <begin position="1621"/>
        <end position="1655"/>
    </location>
</feature>
<dbReference type="InterPro" id="IPR027417">
    <property type="entry name" value="P-loop_NTPase"/>
</dbReference>
<feature type="repeat" description="ANK" evidence="3">
    <location>
        <begin position="1689"/>
        <end position="1723"/>
    </location>
</feature>
<feature type="repeat" description="ANK" evidence="3">
    <location>
        <begin position="1724"/>
        <end position="1756"/>
    </location>
</feature>
<evidence type="ECO:0000256" key="1">
    <source>
        <dbReference type="ARBA" id="ARBA00022737"/>
    </source>
</evidence>
<dbReference type="PROSITE" id="PS50297">
    <property type="entry name" value="ANK_REP_REGION"/>
    <property type="match status" value="15"/>
</dbReference>
<feature type="repeat" description="ANK" evidence="3">
    <location>
        <begin position="1485"/>
        <end position="1519"/>
    </location>
</feature>
<keyword evidence="2 3" id="KW-0040">ANK repeat</keyword>
<dbReference type="PANTHER" id="PTHR24126">
    <property type="entry name" value="ANKYRIN REPEAT, PH AND SEC7 DOMAIN CONTAINING PROTEIN SECG-RELATED"/>
    <property type="match status" value="1"/>
</dbReference>
<organism evidence="4 5">
    <name type="scientific">Tribolium castaneum</name>
    <name type="common">Red flour beetle</name>
    <dbReference type="NCBI Taxonomy" id="7070"/>
    <lineage>
        <taxon>Eukaryota</taxon>
        <taxon>Metazoa</taxon>
        <taxon>Ecdysozoa</taxon>
        <taxon>Arthropoda</taxon>
        <taxon>Hexapoda</taxon>
        <taxon>Insecta</taxon>
        <taxon>Pterygota</taxon>
        <taxon>Neoptera</taxon>
        <taxon>Endopterygota</taxon>
        <taxon>Coleoptera</taxon>
        <taxon>Polyphaga</taxon>
        <taxon>Cucujiformia</taxon>
        <taxon>Tenebrionidae</taxon>
        <taxon>Tenebrionidae incertae sedis</taxon>
        <taxon>Tribolium</taxon>
    </lineage>
</organism>
<evidence type="ECO:0000256" key="3">
    <source>
        <dbReference type="PROSITE-ProRule" id="PRU00023"/>
    </source>
</evidence>
<dbReference type="Gene3D" id="3.40.50.300">
    <property type="entry name" value="P-loop containing nucleotide triphosphate hydrolases"/>
    <property type="match status" value="1"/>
</dbReference>
<feature type="repeat" description="ANK" evidence="3">
    <location>
        <begin position="1520"/>
        <end position="1552"/>
    </location>
</feature>
<feature type="repeat" description="ANK" evidence="3">
    <location>
        <begin position="1384"/>
        <end position="1416"/>
    </location>
</feature>
<feature type="repeat" description="ANK" evidence="3">
    <location>
        <begin position="1452"/>
        <end position="1484"/>
    </location>
</feature>
<evidence type="ECO:0000256" key="2">
    <source>
        <dbReference type="ARBA" id="ARBA00023043"/>
    </source>
</evidence>
<gene>
    <name evidence="4" type="primary">AUGUSTUS-3.0.2_12189</name>
    <name evidence="4" type="ORF">TcasGA2_TC012189</name>
</gene>
<feature type="repeat" description="ANK" evidence="3">
    <location>
        <begin position="1316"/>
        <end position="1348"/>
    </location>
</feature>
<dbReference type="SUPFAM" id="SSF52540">
    <property type="entry name" value="P-loop containing nucleoside triphosphate hydrolases"/>
    <property type="match status" value="1"/>
</dbReference>
<protein>
    <submittedName>
        <fullName evidence="4">Uncharacterized protein</fullName>
    </submittedName>
</protein>
<reference evidence="4 5" key="1">
    <citation type="journal article" date="2008" name="Nature">
        <title>The genome of the model beetle and pest Tribolium castaneum.</title>
        <authorList>
            <consortium name="Tribolium Genome Sequencing Consortium"/>
            <person name="Richards S."/>
            <person name="Gibbs R.A."/>
            <person name="Weinstock G.M."/>
            <person name="Brown S.J."/>
            <person name="Denell R."/>
            <person name="Beeman R.W."/>
            <person name="Gibbs R."/>
            <person name="Beeman R.W."/>
            <person name="Brown S.J."/>
            <person name="Bucher G."/>
            <person name="Friedrich M."/>
            <person name="Grimmelikhuijzen C.J."/>
            <person name="Klingler M."/>
            <person name="Lorenzen M."/>
            <person name="Richards S."/>
            <person name="Roth S."/>
            <person name="Schroder R."/>
            <person name="Tautz D."/>
            <person name="Zdobnov E.M."/>
            <person name="Muzny D."/>
            <person name="Gibbs R.A."/>
            <person name="Weinstock G.M."/>
            <person name="Attaway T."/>
            <person name="Bell S."/>
            <person name="Buhay C.J."/>
            <person name="Chandrabose M.N."/>
            <person name="Chavez D."/>
            <person name="Clerk-Blankenburg K.P."/>
            <person name="Cree A."/>
            <person name="Dao M."/>
            <person name="Davis C."/>
            <person name="Chacko J."/>
            <person name="Dinh H."/>
            <person name="Dugan-Rocha S."/>
            <person name="Fowler G."/>
            <person name="Garner T.T."/>
            <person name="Garnes J."/>
            <person name="Gnirke A."/>
            <person name="Hawes A."/>
            <person name="Hernandez J."/>
            <person name="Hines S."/>
            <person name="Holder M."/>
            <person name="Hume J."/>
            <person name="Jhangiani S.N."/>
            <person name="Joshi V."/>
            <person name="Khan Z.M."/>
            <person name="Jackson L."/>
            <person name="Kovar C."/>
            <person name="Kowis A."/>
            <person name="Lee S."/>
            <person name="Lewis L.R."/>
            <person name="Margolis J."/>
            <person name="Morgan M."/>
            <person name="Nazareth L.V."/>
            <person name="Nguyen N."/>
            <person name="Okwuonu G."/>
            <person name="Parker D."/>
            <person name="Richards S."/>
            <person name="Ruiz S.J."/>
            <person name="Santibanez J."/>
            <person name="Savard J."/>
            <person name="Scherer S.E."/>
            <person name="Schneider B."/>
            <person name="Sodergren E."/>
            <person name="Tautz D."/>
            <person name="Vattahil S."/>
            <person name="Villasana D."/>
            <person name="White C.S."/>
            <person name="Wright R."/>
            <person name="Park Y."/>
            <person name="Beeman R.W."/>
            <person name="Lord J."/>
            <person name="Oppert B."/>
            <person name="Lorenzen M."/>
            <person name="Brown S."/>
            <person name="Wang L."/>
            <person name="Savard J."/>
            <person name="Tautz D."/>
            <person name="Richards S."/>
            <person name="Weinstock G."/>
            <person name="Gibbs R.A."/>
            <person name="Liu Y."/>
            <person name="Worley K."/>
            <person name="Weinstock G."/>
            <person name="Elsik C.G."/>
            <person name="Reese J.T."/>
            <person name="Elhaik E."/>
            <person name="Landan G."/>
            <person name="Graur D."/>
            <person name="Arensburger P."/>
            <person name="Atkinson P."/>
            <person name="Beeman R.W."/>
            <person name="Beidler J."/>
            <person name="Brown S.J."/>
            <person name="Demuth J.P."/>
            <person name="Drury D.W."/>
            <person name="Du Y.Z."/>
            <person name="Fujiwara H."/>
            <person name="Lorenzen M."/>
            <person name="Maselli V."/>
            <person name="Osanai M."/>
            <person name="Park Y."/>
            <person name="Robertson H.M."/>
            <person name="Tu Z."/>
            <person name="Wang J.J."/>
            <person name="Wang S."/>
            <person name="Richards S."/>
            <person name="Song H."/>
            <person name="Zhang L."/>
            <person name="Sodergren E."/>
            <person name="Werner D."/>
            <person name="Stanke M."/>
            <person name="Morgenstern B."/>
            <person name="Solovyev V."/>
            <person name="Kosarev P."/>
            <person name="Brown G."/>
            <person name="Chen H.C."/>
            <person name="Ermolaeva O."/>
            <person name="Hlavina W."/>
            <person name="Kapustin Y."/>
            <person name="Kiryutin B."/>
            <person name="Kitts P."/>
            <person name="Maglott D."/>
            <person name="Pruitt K."/>
            <person name="Sapojnikov V."/>
            <person name="Souvorov A."/>
            <person name="Mackey A.J."/>
            <person name="Waterhouse R.M."/>
            <person name="Wyder S."/>
            <person name="Zdobnov E.M."/>
            <person name="Zdobnov E.M."/>
            <person name="Wyder S."/>
            <person name="Kriventseva E.V."/>
            <person name="Kadowaki T."/>
            <person name="Bork P."/>
            <person name="Aranda M."/>
            <person name="Bao R."/>
            <person name="Beermann A."/>
            <person name="Berns N."/>
            <person name="Bolognesi R."/>
            <person name="Bonneton F."/>
            <person name="Bopp D."/>
            <person name="Brown S.J."/>
            <person name="Bucher G."/>
            <person name="Butts T."/>
            <person name="Chaumot A."/>
            <person name="Denell R.E."/>
            <person name="Ferrier D.E."/>
            <person name="Friedrich M."/>
            <person name="Gordon C.M."/>
            <person name="Jindra M."/>
            <person name="Klingler M."/>
            <person name="Lan Q."/>
            <person name="Lattorff H.M."/>
            <person name="Laudet V."/>
            <person name="von Levetsow C."/>
            <person name="Liu Z."/>
            <person name="Lutz R."/>
            <person name="Lynch J.A."/>
            <person name="da Fonseca R.N."/>
            <person name="Posnien N."/>
            <person name="Reuter R."/>
            <person name="Roth S."/>
            <person name="Savard J."/>
            <person name="Schinko J.B."/>
            <person name="Schmitt C."/>
            <person name="Schoppmeier M."/>
            <person name="Schroder R."/>
            <person name="Shippy T.D."/>
            <person name="Simonnet F."/>
            <person name="Marques-Souza H."/>
            <person name="Tautz D."/>
            <person name="Tomoyasu Y."/>
            <person name="Trauner J."/>
            <person name="Van der Zee M."/>
            <person name="Vervoort M."/>
            <person name="Wittkopp N."/>
            <person name="Wimmer E.A."/>
            <person name="Yang X."/>
            <person name="Jones A.K."/>
            <person name="Sattelle D.B."/>
            <person name="Ebert P.R."/>
            <person name="Nelson D."/>
            <person name="Scott J.G."/>
            <person name="Beeman R.W."/>
            <person name="Muthukrishnan S."/>
            <person name="Kramer K.J."/>
            <person name="Arakane Y."/>
            <person name="Beeman R.W."/>
            <person name="Zhu Q."/>
            <person name="Hogenkamp D."/>
            <person name="Dixit R."/>
            <person name="Oppert B."/>
            <person name="Jiang H."/>
            <person name="Zou Z."/>
            <person name="Marshall J."/>
            <person name="Elpidina E."/>
            <person name="Vinokurov K."/>
            <person name="Oppert C."/>
            <person name="Zou Z."/>
            <person name="Evans J."/>
            <person name="Lu Z."/>
            <person name="Zhao P."/>
            <person name="Sumathipala N."/>
            <person name="Altincicek B."/>
            <person name="Vilcinskas A."/>
            <person name="Williams M."/>
            <person name="Hultmark D."/>
            <person name="Hetru C."/>
            <person name="Jiang H."/>
            <person name="Grimmelikhuijzen C.J."/>
            <person name="Hauser F."/>
            <person name="Cazzamali G."/>
            <person name="Williamson M."/>
            <person name="Park Y."/>
            <person name="Li B."/>
            <person name="Tanaka Y."/>
            <person name="Predel R."/>
            <person name="Neupert S."/>
            <person name="Schachtner J."/>
            <person name="Verleyen P."/>
            <person name="Raible F."/>
            <person name="Bork P."/>
            <person name="Friedrich M."/>
            <person name="Walden K.K."/>
            <person name="Robertson H.M."/>
            <person name="Angeli S."/>
            <person name="Foret S."/>
            <person name="Bucher G."/>
            <person name="Schuetz S."/>
            <person name="Maleszka R."/>
            <person name="Wimmer E.A."/>
            <person name="Beeman R.W."/>
            <person name="Lorenzen M."/>
            <person name="Tomoyasu Y."/>
            <person name="Miller S.C."/>
            <person name="Grossmann D."/>
            <person name="Bucher G."/>
        </authorList>
    </citation>
    <scope>NUCLEOTIDE SEQUENCE [LARGE SCALE GENOMIC DNA]</scope>
    <source>
        <strain evidence="4 5">Georgia GA2</strain>
    </source>
</reference>
<dbReference type="HOGENOM" id="CLU_238010_0_0_1"/>
<dbReference type="Pfam" id="PF12796">
    <property type="entry name" value="Ank_2"/>
    <property type="match status" value="4"/>
</dbReference>
<evidence type="ECO:0000313" key="4">
    <source>
        <dbReference type="EMBL" id="EFA10017.2"/>
    </source>
</evidence>
<dbReference type="Gene3D" id="1.25.40.20">
    <property type="entry name" value="Ankyrin repeat-containing domain"/>
    <property type="match status" value="2"/>
</dbReference>
<dbReference type="PANTHER" id="PTHR24126:SF14">
    <property type="entry name" value="ANK_REP_REGION DOMAIN-CONTAINING PROTEIN"/>
    <property type="match status" value="1"/>
</dbReference>
<feature type="repeat" description="ANK" evidence="3">
    <location>
        <begin position="1656"/>
        <end position="1688"/>
    </location>
</feature>
<proteinExistence type="predicted"/>
<keyword evidence="1" id="KW-0677">Repeat</keyword>
<keyword evidence="5" id="KW-1185">Reference proteome</keyword>
<dbReference type="SMART" id="SM00248">
    <property type="entry name" value="ANK"/>
    <property type="match status" value="17"/>
</dbReference>
<accession>D6X0J4</accession>
<dbReference type="EMBL" id="KQ971371">
    <property type="protein sequence ID" value="EFA10017.2"/>
    <property type="molecule type" value="Genomic_DNA"/>
</dbReference>
<dbReference type="InterPro" id="IPR002110">
    <property type="entry name" value="Ankyrin_rpt"/>
</dbReference>
<feature type="repeat" description="ANK" evidence="3">
    <location>
        <begin position="1588"/>
        <end position="1620"/>
    </location>
</feature>
<dbReference type="InterPro" id="IPR036770">
    <property type="entry name" value="Ankyrin_rpt-contain_sf"/>
</dbReference>
<reference evidence="4 5" key="2">
    <citation type="journal article" date="2010" name="Nucleic Acids Res.">
        <title>BeetleBase in 2010: revisions to provide comprehensive genomic information for Tribolium castaneum.</title>
        <authorList>
            <person name="Kim H.S."/>
            <person name="Murphy T."/>
            <person name="Xia J."/>
            <person name="Caragea D."/>
            <person name="Park Y."/>
            <person name="Beeman R.W."/>
            <person name="Lorenzen M.D."/>
            <person name="Butcher S."/>
            <person name="Manak J.R."/>
            <person name="Brown S.J."/>
        </authorList>
    </citation>
    <scope>GENOME REANNOTATION</scope>
    <source>
        <strain evidence="4 5">Georgia GA2</strain>
    </source>
</reference>
<sequence>MNLIFNFKAVKSCGIGFQTFKKRSGTTDLGKEYEHLVISYLILKLIKNNQIENFFISSNDSSYGAFDDVVLEVRYTGEKQYETYALQLKHKENGTLKIQVLTQAKGNFSIGKYFEDYETNLSKRSAKVVLFTNLKFQNGSGQLTLNLKNEEKKYHITEVQQGKLNLMTTSEGKVYKIDSEEAIFFEKFYLYTDQRNVDDLKKKCLSEFDNIFSSGKTGFNEYLTFITNWSLKVGRKKEKLSKTWIQEVLSMLVLTPLIQPLVFVSEATSENAKLFQDAVSKFQITILNESSYEKVKSVWKNATQNIDFKELNKINTKYQVMADNILNTEELVKKNGTEVNTILWLMGKCPLIVKNDKKITKVIDLLSDEQKLIILHSGQKGKTDLQHQNCFQNLGNIKSEEKLYDDILQNFTFAIEGQTPALLKDLVRICKEVEHTVTTDDLLQMMEGNFEIGKSEELSLPPYYVPRAMSRVLINSEYLNTFSNDTLVIISCVTNLNTFKKRFEEYKIVDIDEHFKNEDVKKKNKERKTIYITRNKCVQEQFDTLCSRYPEKRNCHLMKYHNLYSLEWVRSSNGVKDLQKFKMSKEDQDIKEVQLLATFFKDNFNIQKTANVDHFLEIDRIRDFGSKTLSDFRLNKTNSIEELEFFRNSHDNLINVVCENPGMGKTTLMKSLKKNTFSCLWTIFIVAGNHAKHFRDNPKGDVGKFLDYITQANYRNNETEMQILQNFVSNKQIVLVWDGLDEVSDKTLEIIKRIVHGVSRKKITQWITSRINLEDVMESEFGVFCRRIEQFKKEELQSFIKNRLTCSDDELLNIFDEIKLNIQLVRYNSILEIPLHIYILTELLISDKETTLTLLGNKEQIFSVSDIYQRFVDKVIEQNCKEKSNYDFEKESIIKKFDEEKTKAINDYKKIAIYYYITELSNKTKCRKILKQIKEKKDPFGFIIKVTEEMSPQFSHKSFGEYFAALYLSENLEKIYKISDFIQNDKYDNIRFFLDLILAKNSKAHIAVLYKNSILLDHCSNEDLNRKDLLGRNSFELSCEWDKRYPLLKTQKRKECYSISITFPVTIPAKKRKKNISNFLKEYDDADFKLKKNILLFPFIVTSNTNYYTEIDKINIPSIFYYAVQHNHALVFEYFGQVPFILIKTFIPDIIWTLLDLAIHSKAIHSINFLLRNPQYRNQLKANVSLSYSLCTLQSRKMLKAFTDSGWNINEIHSDGMAVVHLACISADLLTLQFIIENDGDVNVCNKDGRLPIHFACQYGNINVVKFLFDHGAKIDVCDQNGNRPLDLACVNEKYGCDIVKFLLENGQNLNICNKNGSLPMHLVCLFGSISVVKFLFDHGAKIDVCDQNGDRPLHFACVNEKYGCDIVKFLLENGQSLNICNKIGSLPMHLACLFGSISVVKFLFDHGAKIDVCDQKGNRPLHFACQNEKYGCDIVKFLLENGQSLNICNKNGSVPMHLVCLFGSISVVKFLFDHGAKIDVYDQNGNRPIHFACLNEKYGCDIVKFLLGKGQSLDVCNKNGHLPIHFAYQNGSINVVKFLFDHGAKIDVYDQEGSRPLHFACVNEKYGCDIVKFLLENGQSLNICNKNGSVPMHLACLFGSISVVKFLFDRGAKIDVCDQKGNRPLHFACQNEKYGCDIVKFLLENGQNLNICNKNGSLPMHLACLFGSISVVKFLFDHGAKIDVYDQNGNRPIHFACQNEKYGCDIVKFLLGKGQSLDVCNKNGSLPMHLACQYASTNVVKVLLDNSMKVNVCRQDRQAFINLARLNEKHGYEIVKLLSNCLQ</sequence>
<feature type="repeat" description="ANK" evidence="3">
    <location>
        <begin position="1349"/>
        <end position="1383"/>
    </location>
</feature>
<feature type="repeat" description="ANK" evidence="3">
    <location>
        <begin position="1281"/>
        <end position="1315"/>
    </location>
</feature>
<dbReference type="Proteomes" id="UP000007266">
    <property type="component" value="Linkage group 9"/>
</dbReference>
<feature type="repeat" description="ANK" evidence="3">
    <location>
        <begin position="1553"/>
        <end position="1587"/>
    </location>
</feature>
<dbReference type="Pfam" id="PF13637">
    <property type="entry name" value="Ank_4"/>
    <property type="match status" value="1"/>
</dbReference>
<dbReference type="SUPFAM" id="SSF48403">
    <property type="entry name" value="Ankyrin repeat"/>
    <property type="match status" value="2"/>
</dbReference>
<feature type="repeat" description="ANK" evidence="3">
    <location>
        <begin position="1417"/>
        <end position="1451"/>
    </location>
</feature>
<feature type="repeat" description="ANK" evidence="3">
    <location>
        <begin position="1215"/>
        <end position="1247"/>
    </location>
</feature>
<dbReference type="Pfam" id="PF13606">
    <property type="entry name" value="Ank_3"/>
    <property type="match status" value="1"/>
</dbReference>